<evidence type="ECO:0000259" key="11">
    <source>
        <dbReference type="PROSITE" id="PS50109"/>
    </source>
</evidence>
<dbReference type="AlphaFoldDB" id="A0A4R6RHQ8"/>
<name>A0A4R6RHQ8_9BURK</name>
<dbReference type="Gene3D" id="3.30.565.10">
    <property type="entry name" value="Histidine kinase-like ATPase, C-terminal domain"/>
    <property type="match status" value="1"/>
</dbReference>
<evidence type="ECO:0000256" key="5">
    <source>
        <dbReference type="ARBA" id="ARBA00023012"/>
    </source>
</evidence>
<evidence type="ECO:0000256" key="2">
    <source>
        <dbReference type="ARBA" id="ARBA00012438"/>
    </source>
</evidence>
<dbReference type="Proteomes" id="UP000294593">
    <property type="component" value="Unassembled WGS sequence"/>
</dbReference>
<keyword evidence="10" id="KW-0472">Membrane</keyword>
<dbReference type="InterPro" id="IPR036097">
    <property type="entry name" value="HisK_dim/P_sf"/>
</dbReference>
<organism evidence="13 14">
    <name type="scientific">Aquabacterium commune</name>
    <dbReference type="NCBI Taxonomy" id="70586"/>
    <lineage>
        <taxon>Bacteria</taxon>
        <taxon>Pseudomonadati</taxon>
        <taxon>Pseudomonadota</taxon>
        <taxon>Betaproteobacteria</taxon>
        <taxon>Burkholderiales</taxon>
        <taxon>Aquabacterium</taxon>
    </lineage>
</organism>
<dbReference type="InterPro" id="IPR003661">
    <property type="entry name" value="HisK_dim/P_dom"/>
</dbReference>
<evidence type="ECO:0000256" key="3">
    <source>
        <dbReference type="ARBA" id="ARBA00022553"/>
    </source>
</evidence>
<dbReference type="Gene3D" id="3.40.50.2300">
    <property type="match status" value="1"/>
</dbReference>
<dbReference type="GO" id="GO:0000155">
    <property type="term" value="F:phosphorelay sensor kinase activity"/>
    <property type="evidence" value="ECO:0007669"/>
    <property type="project" value="InterPro"/>
</dbReference>
<dbReference type="CDD" id="cd17546">
    <property type="entry name" value="REC_hyHK_CKI1_RcsC-like"/>
    <property type="match status" value="1"/>
</dbReference>
<keyword evidence="6" id="KW-0843">Virulence</keyword>
<keyword evidence="3 9" id="KW-0597">Phosphoprotein</keyword>
<evidence type="ECO:0000256" key="10">
    <source>
        <dbReference type="SAM" id="Phobius"/>
    </source>
</evidence>
<evidence type="ECO:0000256" key="8">
    <source>
        <dbReference type="ARBA" id="ARBA00070152"/>
    </source>
</evidence>
<keyword evidence="13" id="KW-0418">Kinase</keyword>
<keyword evidence="14" id="KW-1185">Reference proteome</keyword>
<keyword evidence="13" id="KW-0808">Transferase</keyword>
<feature type="transmembrane region" description="Helical" evidence="10">
    <location>
        <begin position="40"/>
        <end position="58"/>
    </location>
</feature>
<dbReference type="SMART" id="SM00448">
    <property type="entry name" value="REC"/>
    <property type="match status" value="1"/>
</dbReference>
<feature type="transmembrane region" description="Helical" evidence="10">
    <location>
        <begin position="157"/>
        <end position="174"/>
    </location>
</feature>
<evidence type="ECO:0000313" key="13">
    <source>
        <dbReference type="EMBL" id="TDP85862.1"/>
    </source>
</evidence>
<proteinExistence type="predicted"/>
<dbReference type="PROSITE" id="PS50110">
    <property type="entry name" value="RESPONSE_REGULATORY"/>
    <property type="match status" value="1"/>
</dbReference>
<keyword evidence="4" id="KW-0732">Signal</keyword>
<keyword evidence="10" id="KW-1133">Transmembrane helix</keyword>
<dbReference type="PRINTS" id="PR00344">
    <property type="entry name" value="BCTRLSENSOR"/>
</dbReference>
<evidence type="ECO:0000256" key="7">
    <source>
        <dbReference type="ARBA" id="ARBA00058004"/>
    </source>
</evidence>
<dbReference type="SMART" id="SM00387">
    <property type="entry name" value="HATPase_c"/>
    <property type="match status" value="1"/>
</dbReference>
<dbReference type="Pfam" id="PF02518">
    <property type="entry name" value="HATPase_c"/>
    <property type="match status" value="1"/>
</dbReference>
<comment type="catalytic activity">
    <reaction evidence="1">
        <text>ATP + protein L-histidine = ADP + protein N-phospho-L-histidine.</text>
        <dbReference type="EC" id="2.7.13.3"/>
    </reaction>
</comment>
<dbReference type="FunFam" id="3.30.565.10:FF:000010">
    <property type="entry name" value="Sensor histidine kinase RcsC"/>
    <property type="match status" value="1"/>
</dbReference>
<evidence type="ECO:0000256" key="1">
    <source>
        <dbReference type="ARBA" id="ARBA00000085"/>
    </source>
</evidence>
<feature type="transmembrane region" description="Helical" evidence="10">
    <location>
        <begin position="131"/>
        <end position="150"/>
    </location>
</feature>
<dbReference type="EC" id="2.7.13.3" evidence="2"/>
<dbReference type="InterPro" id="IPR011006">
    <property type="entry name" value="CheY-like_superfamily"/>
</dbReference>
<dbReference type="SMART" id="SM00388">
    <property type="entry name" value="HisKA"/>
    <property type="match status" value="1"/>
</dbReference>
<feature type="domain" description="Response regulatory" evidence="12">
    <location>
        <begin position="500"/>
        <end position="620"/>
    </location>
</feature>
<dbReference type="SUPFAM" id="SSF52172">
    <property type="entry name" value="CheY-like"/>
    <property type="match status" value="1"/>
</dbReference>
<gene>
    <name evidence="13" type="ORF">EV672_102212</name>
</gene>
<dbReference type="OrthoDB" id="5519028at2"/>
<sequence>MRSDKAAMHQFFRTFGNRGFANHALETEFRAAYNSHGAKFIFICAIVSALYFLVFWASDLFFRGLSVSDPAQISRAALVSGLLVCAVINRQYRHFFVQHYPACFITMVVAACAMSNITIVSRHAHDSSVSLLWGLTSAAVFATFVVFGFARLRAGTTTLLSVTVSCMAIYSALRQPQLDTTAFQRMAVHLTAANLLGYSFYRFSLLRERKLFLQSKRKNRIAELRRMKEMAETANRAKTAFLANMSHEIRTPMNGVIGALSMLSDQNMTERDRLFVRSARDSARNLLHILNEILDFAKLDAQKIRLTPAPFDPRDLIFSVCQAFQATAEQKSIRIRHDCKQVPPQVRSLIADEGKLRQVLLNLVSNAVKFTQSGEVVVSLSVHCQSTEMAQVKLDVSDTGVGIPHESLDQLFQPFFQVETGANRSYGGTGLGLAICKQIIDEMGGLIGVRSVLGIGTTFEVVLELPYSIMTATTQGKLATDDGFPDTLPPEHADLNLQGEVLLVEDNEVNAFIATMTLESLGIVSRHAKNGEVAVAMFQEQAFDVILMDCEMPVMDGYEAARRIRALEGADTARERTPIIALTAHALSGDREVCLAQGMDDYLTKPFDRQALASLLSRWLPLSTPLSTSSGAGA</sequence>
<dbReference type="CDD" id="cd00082">
    <property type="entry name" value="HisKA"/>
    <property type="match status" value="1"/>
</dbReference>
<dbReference type="Pfam" id="PF00072">
    <property type="entry name" value="Response_reg"/>
    <property type="match status" value="1"/>
</dbReference>
<accession>A0A4R6RHQ8</accession>
<keyword evidence="10" id="KW-0812">Transmembrane</keyword>
<protein>
    <recommendedName>
        <fullName evidence="8">Virulence sensor protein BvgS</fullName>
        <ecNumber evidence="2">2.7.13.3</ecNumber>
    </recommendedName>
</protein>
<dbReference type="Pfam" id="PF00512">
    <property type="entry name" value="HisKA"/>
    <property type="match status" value="1"/>
</dbReference>
<dbReference type="PANTHER" id="PTHR45339">
    <property type="entry name" value="HYBRID SIGNAL TRANSDUCTION HISTIDINE KINASE J"/>
    <property type="match status" value="1"/>
</dbReference>
<dbReference type="PANTHER" id="PTHR45339:SF1">
    <property type="entry name" value="HYBRID SIGNAL TRANSDUCTION HISTIDINE KINASE J"/>
    <property type="match status" value="1"/>
</dbReference>
<dbReference type="InterPro" id="IPR036890">
    <property type="entry name" value="HATPase_C_sf"/>
</dbReference>
<dbReference type="Gene3D" id="1.10.287.130">
    <property type="match status" value="1"/>
</dbReference>
<keyword evidence="5" id="KW-0902">Two-component regulatory system</keyword>
<dbReference type="SUPFAM" id="SSF47384">
    <property type="entry name" value="Homodimeric domain of signal transducing histidine kinase"/>
    <property type="match status" value="1"/>
</dbReference>
<evidence type="ECO:0000256" key="9">
    <source>
        <dbReference type="PROSITE-ProRule" id="PRU00169"/>
    </source>
</evidence>
<dbReference type="SUPFAM" id="SSF55874">
    <property type="entry name" value="ATPase domain of HSP90 chaperone/DNA topoisomerase II/histidine kinase"/>
    <property type="match status" value="1"/>
</dbReference>
<dbReference type="InterPro" id="IPR004358">
    <property type="entry name" value="Sig_transdc_His_kin-like_C"/>
</dbReference>
<comment type="function">
    <text evidence="7">Member of the two-component regulatory system BvgS/BvgA. Phosphorylates BvgA via a four-step phosphorelay in response to environmental signals.</text>
</comment>
<evidence type="ECO:0000256" key="6">
    <source>
        <dbReference type="ARBA" id="ARBA00023026"/>
    </source>
</evidence>
<dbReference type="InterPro" id="IPR001789">
    <property type="entry name" value="Sig_transdc_resp-reg_receiver"/>
</dbReference>
<reference evidence="13 14" key="1">
    <citation type="submission" date="2019-03" db="EMBL/GenBank/DDBJ databases">
        <title>Genomic Encyclopedia of Type Strains, Phase IV (KMG-IV): sequencing the most valuable type-strain genomes for metagenomic binning, comparative biology and taxonomic classification.</title>
        <authorList>
            <person name="Goeker M."/>
        </authorList>
    </citation>
    <scope>NUCLEOTIDE SEQUENCE [LARGE SCALE GENOMIC DNA]</scope>
    <source>
        <strain evidence="13 14">DSM 11901</strain>
    </source>
</reference>
<feature type="domain" description="Histidine kinase" evidence="11">
    <location>
        <begin position="244"/>
        <end position="467"/>
    </location>
</feature>
<dbReference type="InterPro" id="IPR003594">
    <property type="entry name" value="HATPase_dom"/>
</dbReference>
<dbReference type="CDD" id="cd16922">
    <property type="entry name" value="HATPase_EvgS-ArcB-TorS-like"/>
    <property type="match status" value="1"/>
</dbReference>
<feature type="modified residue" description="4-aspartylphosphate" evidence="9">
    <location>
        <position position="549"/>
    </location>
</feature>
<dbReference type="EMBL" id="SNXW01000002">
    <property type="protein sequence ID" value="TDP85862.1"/>
    <property type="molecule type" value="Genomic_DNA"/>
</dbReference>
<comment type="caution">
    <text evidence="13">The sequence shown here is derived from an EMBL/GenBank/DDBJ whole genome shotgun (WGS) entry which is preliminary data.</text>
</comment>
<evidence type="ECO:0000259" key="12">
    <source>
        <dbReference type="PROSITE" id="PS50110"/>
    </source>
</evidence>
<evidence type="ECO:0000313" key="14">
    <source>
        <dbReference type="Proteomes" id="UP000294593"/>
    </source>
</evidence>
<dbReference type="InterPro" id="IPR005467">
    <property type="entry name" value="His_kinase_dom"/>
</dbReference>
<feature type="transmembrane region" description="Helical" evidence="10">
    <location>
        <begin position="100"/>
        <end position="119"/>
    </location>
</feature>
<evidence type="ECO:0000256" key="4">
    <source>
        <dbReference type="ARBA" id="ARBA00022729"/>
    </source>
</evidence>
<dbReference type="PROSITE" id="PS50109">
    <property type="entry name" value="HIS_KIN"/>
    <property type="match status" value="1"/>
</dbReference>
<feature type="transmembrane region" description="Helical" evidence="10">
    <location>
        <begin position="186"/>
        <end position="206"/>
    </location>
</feature>